<comment type="caution">
    <text evidence="6">The sequence shown here is derived from an EMBL/GenBank/DDBJ whole genome shotgun (WGS) entry which is preliminary data.</text>
</comment>
<evidence type="ECO:0000313" key="8">
    <source>
        <dbReference type="Proteomes" id="UP000297963"/>
    </source>
</evidence>
<evidence type="ECO:0000313" key="7">
    <source>
        <dbReference type="Proteomes" id="UP000199681"/>
    </source>
</evidence>
<dbReference type="EMBL" id="FOPW01000007">
    <property type="protein sequence ID" value="SFH54002.1"/>
    <property type="molecule type" value="Genomic_DNA"/>
</dbReference>
<evidence type="ECO:0000256" key="2">
    <source>
        <dbReference type="ARBA" id="ARBA00022676"/>
    </source>
</evidence>
<dbReference type="GO" id="GO:0016757">
    <property type="term" value="F:glycosyltransferase activity"/>
    <property type="evidence" value="ECO:0007669"/>
    <property type="project" value="UniProtKB-KW"/>
</dbReference>
<evidence type="ECO:0000259" key="4">
    <source>
        <dbReference type="Pfam" id="PF13439"/>
    </source>
</evidence>
<evidence type="ECO:0000313" key="5">
    <source>
        <dbReference type="EMBL" id="SFH54002.1"/>
    </source>
</evidence>
<dbReference type="Pfam" id="PF13439">
    <property type="entry name" value="Glyco_transf_4"/>
    <property type="match status" value="1"/>
</dbReference>
<dbReference type="STRING" id="995038.SAMN05216274_107154"/>
<keyword evidence="2" id="KW-0328">Glycosyltransferase</keyword>
<keyword evidence="7" id="KW-1185">Reference proteome</keyword>
<reference evidence="6 8" key="2">
    <citation type="submission" date="2019-03" db="EMBL/GenBank/DDBJ databases">
        <title>Genomics of glacier-inhabiting Cryobacterium strains.</title>
        <authorList>
            <person name="Liu Q."/>
            <person name="Xin Y.-H."/>
        </authorList>
    </citation>
    <scope>NUCLEOTIDE SEQUENCE [LARGE SCALE GENOMIC DNA]</scope>
    <source>
        <strain evidence="6 8">Hh34</strain>
    </source>
</reference>
<dbReference type="EMBL" id="SOFE01000004">
    <property type="protein sequence ID" value="TFB87951.1"/>
    <property type="molecule type" value="Genomic_DNA"/>
</dbReference>
<evidence type="ECO:0000313" key="6">
    <source>
        <dbReference type="EMBL" id="TFB87951.1"/>
    </source>
</evidence>
<dbReference type="AlphaFoldDB" id="A0A1I3AVE5"/>
<evidence type="ECO:0000256" key="1">
    <source>
        <dbReference type="ARBA" id="ARBA00009481"/>
    </source>
</evidence>
<reference evidence="5 7" key="1">
    <citation type="submission" date="2016-10" db="EMBL/GenBank/DDBJ databases">
        <authorList>
            <person name="Varghese N."/>
            <person name="Submissions S."/>
        </authorList>
    </citation>
    <scope>NUCLEOTIDE SEQUENCE [LARGE SCALE GENOMIC DNA]</scope>
    <source>
        <strain evidence="5 7">GMCC 1.11211</strain>
    </source>
</reference>
<dbReference type="PANTHER" id="PTHR12526">
    <property type="entry name" value="GLYCOSYLTRANSFERASE"/>
    <property type="match status" value="1"/>
</dbReference>
<dbReference type="Proteomes" id="UP000199681">
    <property type="component" value="Unassembled WGS sequence"/>
</dbReference>
<dbReference type="SUPFAM" id="SSF53756">
    <property type="entry name" value="UDP-Glycosyltransferase/glycogen phosphorylase"/>
    <property type="match status" value="1"/>
</dbReference>
<organism evidence="6 8">
    <name type="scientific">Cryobacterium levicorallinum</name>
    <dbReference type="NCBI Taxonomy" id="995038"/>
    <lineage>
        <taxon>Bacteria</taxon>
        <taxon>Bacillati</taxon>
        <taxon>Actinomycetota</taxon>
        <taxon>Actinomycetes</taxon>
        <taxon>Micrococcales</taxon>
        <taxon>Microbacteriaceae</taxon>
        <taxon>Cryobacterium</taxon>
    </lineage>
</organism>
<accession>A0A1I3AVE5</accession>
<dbReference type="Proteomes" id="UP000297963">
    <property type="component" value="Unassembled WGS sequence"/>
</dbReference>
<dbReference type="InterPro" id="IPR028098">
    <property type="entry name" value="Glyco_trans_4-like_N"/>
</dbReference>
<protein>
    <submittedName>
        <fullName evidence="5 6">Glycosyltransferase</fullName>
    </submittedName>
</protein>
<proteinExistence type="inferred from homology"/>
<dbReference type="Pfam" id="PF13692">
    <property type="entry name" value="Glyco_trans_1_4"/>
    <property type="match status" value="1"/>
</dbReference>
<evidence type="ECO:0000256" key="3">
    <source>
        <dbReference type="ARBA" id="ARBA00022679"/>
    </source>
</evidence>
<name>A0A1I3AVE5_9MICO</name>
<dbReference type="Gene3D" id="3.40.50.2000">
    <property type="entry name" value="Glycogen Phosphorylase B"/>
    <property type="match status" value="2"/>
</dbReference>
<gene>
    <name evidence="6" type="ORF">E3O11_02400</name>
    <name evidence="5" type="ORF">SAMN05216274_107154</name>
</gene>
<sequence>MTQPTSPDTTHPPMNPKPTHPLLRRILFVIPSLHGGGAEFVARTWMGWLADQGYEVRVVLTAGDVEPGYLPEGVEGRSLAGQHGHVAKAAALRRSLIDWQPDVAVALQVYPNLVLLTAARLLPARVRPRVLVSERNLVSLGLPGSNLAHRIKIGIAKRIYRWADHVIAISHPVAAELVSAFGVRGDRITVVANPATAKLRGTPRGPGRTSVHARVAGVGAGAVTESGADQTGTATIVAPGARRPGTANGIQIVLACRLVEQKRPLLAIAAAAELARRGVAVEVVSFGGGPLLGDVQAAARQADVIFHHRGWVETWFDEFGDNAVALLTSSREGFGNVLVEAAAAGYPSVAVSGALGVADAIVPGITGELALSARPADLADAILRAAELPLDHIGPWLARFSEQSSGADLERVLISTLERA</sequence>
<dbReference type="PANTHER" id="PTHR12526:SF640">
    <property type="entry name" value="COLANIC ACID BIOSYNTHESIS GLYCOSYLTRANSFERASE WCAL-RELATED"/>
    <property type="match status" value="1"/>
</dbReference>
<keyword evidence="3 6" id="KW-0808">Transferase</keyword>
<feature type="domain" description="Glycosyltransferase subfamily 4-like N-terminal" evidence="4">
    <location>
        <begin position="36"/>
        <end position="194"/>
    </location>
</feature>
<dbReference type="RefSeq" id="WP_092449716.1">
    <property type="nucleotide sequence ID" value="NZ_BKAC01000006.1"/>
</dbReference>
<comment type="similarity">
    <text evidence="1">Belongs to the glycosyltransferase group 1 family. Glycosyltransferase 4 subfamily.</text>
</comment>